<evidence type="ECO:0000259" key="8">
    <source>
        <dbReference type="Pfam" id="PF14322"/>
    </source>
</evidence>
<keyword evidence="3 6" id="KW-0732">Signal</keyword>
<dbReference type="PROSITE" id="PS51257">
    <property type="entry name" value="PROKAR_LIPOPROTEIN"/>
    <property type="match status" value="1"/>
</dbReference>
<feature type="domain" description="RagB/SusD" evidence="7">
    <location>
        <begin position="259"/>
        <end position="540"/>
    </location>
</feature>
<dbReference type="STRING" id="558155.SAMN04487911_11111"/>
<dbReference type="InterPro" id="IPR033985">
    <property type="entry name" value="SusD-like_N"/>
</dbReference>
<dbReference type="SUPFAM" id="SSF48452">
    <property type="entry name" value="TPR-like"/>
    <property type="match status" value="1"/>
</dbReference>
<dbReference type="Proteomes" id="UP000184231">
    <property type="component" value="Unassembled WGS sequence"/>
</dbReference>
<evidence type="ECO:0000256" key="1">
    <source>
        <dbReference type="ARBA" id="ARBA00004442"/>
    </source>
</evidence>
<dbReference type="GO" id="GO:0009279">
    <property type="term" value="C:cell outer membrane"/>
    <property type="evidence" value="ECO:0007669"/>
    <property type="project" value="UniProtKB-SubCell"/>
</dbReference>
<dbReference type="InterPro" id="IPR011990">
    <property type="entry name" value="TPR-like_helical_dom_sf"/>
</dbReference>
<keyword evidence="10" id="KW-1185">Reference proteome</keyword>
<evidence type="ECO:0000256" key="2">
    <source>
        <dbReference type="ARBA" id="ARBA00006275"/>
    </source>
</evidence>
<evidence type="ECO:0000259" key="7">
    <source>
        <dbReference type="Pfam" id="PF07980"/>
    </source>
</evidence>
<keyword evidence="5" id="KW-0998">Cell outer membrane</keyword>
<evidence type="ECO:0000256" key="5">
    <source>
        <dbReference type="ARBA" id="ARBA00023237"/>
    </source>
</evidence>
<evidence type="ECO:0000313" key="10">
    <source>
        <dbReference type="Proteomes" id="UP000184231"/>
    </source>
</evidence>
<gene>
    <name evidence="9" type="ORF">SAMN04487911_11111</name>
</gene>
<dbReference type="AlphaFoldDB" id="A0A1M6GH39"/>
<reference evidence="9 10" key="1">
    <citation type="submission" date="2016-11" db="EMBL/GenBank/DDBJ databases">
        <authorList>
            <person name="Jaros S."/>
            <person name="Januszkiewicz K."/>
            <person name="Wedrychowicz H."/>
        </authorList>
    </citation>
    <scope>NUCLEOTIDE SEQUENCE [LARGE SCALE GENOMIC DNA]</scope>
    <source>
        <strain evidence="9 10">CGMCC 1.8863</strain>
    </source>
</reference>
<dbReference type="RefSeq" id="WP_072764324.1">
    <property type="nucleotide sequence ID" value="NZ_FQYX01000011.1"/>
</dbReference>
<evidence type="ECO:0000256" key="4">
    <source>
        <dbReference type="ARBA" id="ARBA00023136"/>
    </source>
</evidence>
<name>A0A1M6GH39_9FLAO</name>
<organism evidence="9 10">
    <name type="scientific">Arenibacter nanhaiticus</name>
    <dbReference type="NCBI Taxonomy" id="558155"/>
    <lineage>
        <taxon>Bacteria</taxon>
        <taxon>Pseudomonadati</taxon>
        <taxon>Bacteroidota</taxon>
        <taxon>Flavobacteriia</taxon>
        <taxon>Flavobacteriales</taxon>
        <taxon>Flavobacteriaceae</taxon>
        <taxon>Arenibacter</taxon>
    </lineage>
</organism>
<protein>
    <submittedName>
        <fullName evidence="9">Starch-binding associating with outer membrane</fullName>
    </submittedName>
</protein>
<dbReference type="InterPro" id="IPR012944">
    <property type="entry name" value="SusD_RagB_dom"/>
</dbReference>
<dbReference type="Pfam" id="PF14322">
    <property type="entry name" value="SusD-like_3"/>
    <property type="match status" value="1"/>
</dbReference>
<comment type="subcellular location">
    <subcellularLocation>
        <location evidence="1">Cell outer membrane</location>
    </subcellularLocation>
</comment>
<keyword evidence="4" id="KW-0472">Membrane</keyword>
<dbReference type="Pfam" id="PF07980">
    <property type="entry name" value="SusD_RagB"/>
    <property type="match status" value="1"/>
</dbReference>
<proteinExistence type="inferred from homology"/>
<dbReference type="EMBL" id="FQYX01000011">
    <property type="protein sequence ID" value="SHJ09211.1"/>
    <property type="molecule type" value="Genomic_DNA"/>
</dbReference>
<evidence type="ECO:0000313" key="9">
    <source>
        <dbReference type="EMBL" id="SHJ09211.1"/>
    </source>
</evidence>
<dbReference type="Gene3D" id="1.25.40.390">
    <property type="match status" value="1"/>
</dbReference>
<feature type="chain" id="PRO_5013268784" evidence="6">
    <location>
        <begin position="22"/>
        <end position="540"/>
    </location>
</feature>
<feature type="domain" description="SusD-like N-terminal" evidence="8">
    <location>
        <begin position="38"/>
        <end position="214"/>
    </location>
</feature>
<evidence type="ECO:0000256" key="3">
    <source>
        <dbReference type="ARBA" id="ARBA00022729"/>
    </source>
</evidence>
<sequence length="540" mass="62989">MKIINYSILLLLLFFATSCSDVLEKSPLNEISDDAFWNDPVLVSYYINDLYANLPLQQYQLGESRTDNSVHSQRDKWRASSFLYNYNLENADNPSEVTWSTSYENIRKFNRFVEKIELSSLSLEEINSYKGEVYFLRAFTYFELVKRYGGVVLLNEVLSLKDNWEIPRSTEDETYDFIFQDLKKACELLPDYWEGKDKGRATKGAAWALRSRAALYNKRFDEAIEAAKEVYKLGYNLVPGQTPEQYRSIWWTTNKDNSEIIFDKQFSNPDVSNAMLIYHMVTYINDPYGDRGWGGLGPTQNLIDQYELKDGSQAPQFSGKPETEIFDIHESGIYENREPRFYASIVFHGANIWLNGDKGPVAVDRYTMDTPDKGDGSMTGYNVWKWIDYDNYNYPYAGSSSKDHSINWIYFRLAEVILNEAEARVEKGDITGALTAVNKIRSRVGLPNLTETNQIKLRELIRKERRIELAFEDHRFWDIRRWRIGNKTNQGVMSGVRFISPTKFYISNTDTRTWDDRLYYHPIPRSEIVRMNVLEQNPGF</sequence>
<feature type="signal peptide" evidence="6">
    <location>
        <begin position="1"/>
        <end position="21"/>
    </location>
</feature>
<accession>A0A1M6GH39</accession>
<evidence type="ECO:0000256" key="6">
    <source>
        <dbReference type="SAM" id="SignalP"/>
    </source>
</evidence>
<comment type="similarity">
    <text evidence="2">Belongs to the SusD family.</text>
</comment>
<dbReference type="CDD" id="cd08977">
    <property type="entry name" value="SusD"/>
    <property type="match status" value="1"/>
</dbReference>
<dbReference type="OrthoDB" id="5694214at2"/>